<feature type="region of interest" description="Disordered" evidence="4">
    <location>
        <begin position="472"/>
        <end position="494"/>
    </location>
</feature>
<dbReference type="CDD" id="cd16026">
    <property type="entry name" value="GALNS_like"/>
    <property type="match status" value="1"/>
</dbReference>
<comment type="similarity">
    <text evidence="1">Belongs to the sulfatase family.</text>
</comment>
<evidence type="ECO:0000313" key="7">
    <source>
        <dbReference type="Proteomes" id="UP001198461"/>
    </source>
</evidence>
<dbReference type="PANTHER" id="PTHR42693">
    <property type="entry name" value="ARYLSULFATASE FAMILY MEMBER"/>
    <property type="match status" value="1"/>
</dbReference>
<dbReference type="GO" id="GO:0004065">
    <property type="term" value="F:arylsulfatase activity"/>
    <property type="evidence" value="ECO:0007669"/>
    <property type="project" value="TreeGrafter"/>
</dbReference>
<organism evidence="6 7">
    <name type="scientific">Bacteroides xylanisolvens</name>
    <dbReference type="NCBI Taxonomy" id="371601"/>
    <lineage>
        <taxon>Bacteria</taxon>
        <taxon>Pseudomonadati</taxon>
        <taxon>Bacteroidota</taxon>
        <taxon>Bacteroidia</taxon>
        <taxon>Bacteroidales</taxon>
        <taxon>Bacteroidaceae</taxon>
        <taxon>Bacteroides</taxon>
    </lineage>
</organism>
<dbReference type="EMBL" id="JAIWYE010000018">
    <property type="protein sequence ID" value="MCA4703848.1"/>
    <property type="molecule type" value="Genomic_DNA"/>
</dbReference>
<keyword evidence="2" id="KW-0378">Hydrolase</keyword>
<evidence type="ECO:0000256" key="1">
    <source>
        <dbReference type="ARBA" id="ARBA00008779"/>
    </source>
</evidence>
<evidence type="ECO:0000256" key="4">
    <source>
        <dbReference type="SAM" id="MobiDB-lite"/>
    </source>
</evidence>
<evidence type="ECO:0000259" key="5">
    <source>
        <dbReference type="Pfam" id="PF00884"/>
    </source>
</evidence>
<name>A0AAW4T0Z0_9BACE</name>
<comment type="PTM">
    <text evidence="3">The conversion to 3-oxoalanine (also known as C-formylglycine, FGly), of a serine or cysteine residue in prokaryotes and of a cysteine residue in eukaryotes, is critical for catalytic activity.</text>
</comment>
<accession>A0AAW4T0Z0</accession>
<dbReference type="Gene3D" id="3.40.720.10">
    <property type="entry name" value="Alkaline Phosphatase, subunit A"/>
    <property type="match status" value="1"/>
</dbReference>
<protein>
    <submittedName>
        <fullName evidence="6">Sulfatase</fullName>
    </submittedName>
</protein>
<feature type="domain" description="Sulfatase N-terminal" evidence="5">
    <location>
        <begin position="52"/>
        <end position="360"/>
    </location>
</feature>
<feature type="modified residue" description="3-oxoalanine (Ser)" evidence="3">
    <location>
        <position position="99"/>
    </location>
</feature>
<evidence type="ECO:0000256" key="3">
    <source>
        <dbReference type="PIRSR" id="PIRSR600917-52"/>
    </source>
</evidence>
<proteinExistence type="inferred from homology"/>
<dbReference type="Pfam" id="PF00884">
    <property type="entry name" value="Sulfatase"/>
    <property type="match status" value="1"/>
</dbReference>
<dbReference type="Proteomes" id="UP001198461">
    <property type="component" value="Unassembled WGS sequence"/>
</dbReference>
<reference evidence="6" key="1">
    <citation type="submission" date="2023-08" db="EMBL/GenBank/DDBJ databases">
        <title>Mucin Metabolism Genes Underlie the Key Renovations of Bacteroides xylanisolvens Genomes in Captive Great Apes.</title>
        <authorList>
            <person name="Nishida A.H."/>
        </authorList>
    </citation>
    <scope>NUCLEOTIDE SEQUENCE</scope>
    <source>
        <strain evidence="6">P13.H9</strain>
    </source>
</reference>
<dbReference type="PANTHER" id="PTHR42693:SF53">
    <property type="entry name" value="ENDO-4-O-SULFATASE"/>
    <property type="match status" value="1"/>
</dbReference>
<dbReference type="InterPro" id="IPR050738">
    <property type="entry name" value="Sulfatase"/>
</dbReference>
<comment type="caution">
    <text evidence="6">The sequence shown here is derived from an EMBL/GenBank/DDBJ whole genome shotgun (WGS) entry which is preliminary data.</text>
</comment>
<evidence type="ECO:0000256" key="2">
    <source>
        <dbReference type="ARBA" id="ARBA00022801"/>
    </source>
</evidence>
<dbReference type="InterPro" id="IPR000917">
    <property type="entry name" value="Sulfatase_N"/>
</dbReference>
<evidence type="ECO:0000313" key="6">
    <source>
        <dbReference type="EMBL" id="MCA4703848.1"/>
    </source>
</evidence>
<dbReference type="AlphaFoldDB" id="A0AAW4T0Z0"/>
<dbReference type="RefSeq" id="WP_225450774.1">
    <property type="nucleotide sequence ID" value="NZ_BAABZH010000002.1"/>
</dbReference>
<dbReference type="SUPFAM" id="SSF53649">
    <property type="entry name" value="Alkaline phosphatase-like"/>
    <property type="match status" value="1"/>
</dbReference>
<gene>
    <name evidence="6" type="ORF">LD004_09480</name>
</gene>
<sequence length="494" mass="54509">MKYKTVQKLKDNMLLSCKVLSSSRILLRSGAFLGSCALLSSCAHSDKELPLNIVLINLDDAGNGDFSFKGAVGYQTPHIDKLAAEGVSMTNFYAVQPISGASRAGLMTGCYPNRIGFAYAPNPNSPTGISDKEETIAELLKTKGYATAIFGKWHLGDARKFLPLQHGFDEYYGLPYSNDMWPNHPQYKFPDLPLIEGNEVIGYNTEQSELTTNYTNRAVDFIRRSTGSGKPFFLYLAHSMPHVPLAVSDKFKGKSEQGLYGDVMMELDWSVGKVMQALREAKVEENTLVILTSDNGPWANYGNHAGSSGGLREAKATTFNGGMRVPCLFYWKGTIAPGSICNDLMSNIDILPTLVELTGAPHPQLPIDGLSMAAILKGTNKAPIRQSLCMYYHRNSLQAITDGYYKLVFPHKYVSYETQMPGNDGQPGELGKKEITECELYDLRRDPGERVNVISQHPAIAEKLQRIADQCREDLGDDLTGQPGKNRREPGRID</sequence>
<dbReference type="Pfam" id="PF14707">
    <property type="entry name" value="Sulfatase_C"/>
    <property type="match status" value="1"/>
</dbReference>
<dbReference type="InterPro" id="IPR017850">
    <property type="entry name" value="Alkaline_phosphatase_core_sf"/>
</dbReference>
<dbReference type="Gene3D" id="3.30.1120.10">
    <property type="match status" value="1"/>
</dbReference>